<dbReference type="AlphaFoldDB" id="A0A9E9CAT7"/>
<gene>
    <name evidence="1" type="ORF">OXH18_19545</name>
</gene>
<sequence>MTFLQFFFRFFISLLHGWRPTIARLLVLVLGLSCVLMGAAPAWAGLNDDHYDGNIFALYAGNGSLFPPRVTLAESLQRDKPVVLAFFIDDSRDCKLYASVLSQIDAFYGRAANLIPVNADTILPNSTYSPTEPGYYYKGFVPQTVILDQSGQVVFDEIGNIAYEQADDVLREVFDLLPRSESVELKRRPINEFNTELVN</sequence>
<accession>A0A9E9CAT7</accession>
<dbReference type="KEGG" id="tsin:OXH18_19545"/>
<dbReference type="EMBL" id="CP113797">
    <property type="protein sequence ID" value="WAL59345.1"/>
    <property type="molecule type" value="Genomic_DNA"/>
</dbReference>
<dbReference type="Gene3D" id="3.40.30.10">
    <property type="entry name" value="Glutaredoxin"/>
    <property type="match status" value="1"/>
</dbReference>
<evidence type="ECO:0000313" key="2">
    <source>
        <dbReference type="Proteomes" id="UP001163152"/>
    </source>
</evidence>
<dbReference type="Proteomes" id="UP001163152">
    <property type="component" value="Chromosome"/>
</dbReference>
<evidence type="ECO:0000313" key="1">
    <source>
        <dbReference type="EMBL" id="WAL59345.1"/>
    </source>
</evidence>
<dbReference type="InterPro" id="IPR036249">
    <property type="entry name" value="Thioredoxin-like_sf"/>
</dbReference>
<dbReference type="RefSeq" id="WP_268609141.1">
    <property type="nucleotide sequence ID" value="NZ_CP113797.1"/>
</dbReference>
<dbReference type="SUPFAM" id="SSF52833">
    <property type="entry name" value="Thioredoxin-like"/>
    <property type="match status" value="1"/>
</dbReference>
<dbReference type="NCBIfam" id="NF038096">
    <property type="entry name" value="thylak_slr1796"/>
    <property type="match status" value="1"/>
</dbReference>
<protein>
    <submittedName>
        <fullName evidence="1">Thylakoid membrane photosystem I accumulation factor</fullName>
    </submittedName>
</protein>
<name>A0A9E9CAT7_9CYAN</name>
<reference evidence="1" key="1">
    <citation type="submission" date="2022-12" db="EMBL/GenBank/DDBJ databases">
        <title>Polyphasic identification of a Novel Hot-Spring Cyanobacterium Ocullathermofonsia sinensis gen nov. sp. nov. and Genomic Insights on its Adaptations to the Thermal Habitat.</title>
        <authorList>
            <person name="Daroch M."/>
            <person name="Tang J."/>
            <person name="Jiang Y."/>
        </authorList>
    </citation>
    <scope>NUCLEOTIDE SEQUENCE</scope>
    <source>
        <strain evidence="1">PKUAC-SCTA174</strain>
    </source>
</reference>
<organism evidence="1 2">
    <name type="scientific">Thermocoleostomius sinensis A174</name>
    <dbReference type="NCBI Taxonomy" id="2016057"/>
    <lineage>
        <taxon>Bacteria</taxon>
        <taxon>Bacillati</taxon>
        <taxon>Cyanobacteriota</taxon>
        <taxon>Cyanophyceae</taxon>
        <taxon>Oculatellales</taxon>
        <taxon>Oculatellaceae</taxon>
        <taxon>Thermocoleostomius</taxon>
    </lineage>
</organism>
<proteinExistence type="predicted"/>
<keyword evidence="2" id="KW-1185">Reference proteome</keyword>
<dbReference type="InterPro" id="IPR048069">
    <property type="entry name" value="Thylak_slr1796"/>
</dbReference>